<evidence type="ECO:0008006" key="8">
    <source>
        <dbReference type="Google" id="ProtNLM"/>
    </source>
</evidence>
<accession>A0A8J6J5A1</accession>
<evidence type="ECO:0000256" key="5">
    <source>
        <dbReference type="SAM" id="Phobius"/>
    </source>
</evidence>
<keyword evidence="4 5" id="KW-0472">Membrane</keyword>
<protein>
    <recommendedName>
        <fullName evidence="8">Peptidase S54 rhomboid domain-containing protein</fullName>
    </recommendedName>
</protein>
<sequence length="259" mass="29857">MLIISVGNVIVLLLDLFSHYTFSYWISFVPALIFQGQIWRLVTFIFVPLNENLLWFLFSVLLYYSIGRSLEQSWGATKFTVYYFLGVILTIVYGLIMGLVGYGWYQTANMYYLNMSLFLAFATLYPDTTFLIYFIIPVKAKWLAWLDLGFLALAVAGTLIGGNLPMALVPLVAILNYVLFFWSDLMGMLGRARHRHSRQTVNFKQATRQAHQQKGYLHKCAVCGKTDTDDPDEAFRYCSKCNGYYCYCSEHINNHVHIQ</sequence>
<feature type="transmembrane region" description="Helical" evidence="5">
    <location>
        <begin position="142"/>
        <end position="161"/>
    </location>
</feature>
<gene>
    <name evidence="6" type="ORF">H8S57_09915</name>
</gene>
<comment type="caution">
    <text evidence="6">The sequence shown here is derived from an EMBL/GenBank/DDBJ whole genome shotgun (WGS) entry which is preliminary data.</text>
</comment>
<keyword evidence="3 5" id="KW-1133">Transmembrane helix</keyword>
<dbReference type="Proteomes" id="UP000661435">
    <property type="component" value="Unassembled WGS sequence"/>
</dbReference>
<comment type="subcellular location">
    <subcellularLocation>
        <location evidence="1">Membrane</location>
        <topology evidence="1">Multi-pass membrane protein</topology>
    </subcellularLocation>
</comment>
<feature type="transmembrane region" description="Helical" evidence="5">
    <location>
        <begin position="167"/>
        <end position="189"/>
    </location>
</feature>
<feature type="transmembrane region" description="Helical" evidence="5">
    <location>
        <begin position="12"/>
        <end position="33"/>
    </location>
</feature>
<dbReference type="GO" id="GO:0016020">
    <property type="term" value="C:membrane"/>
    <property type="evidence" value="ECO:0007669"/>
    <property type="project" value="UniProtKB-SubCell"/>
</dbReference>
<evidence type="ECO:0000256" key="1">
    <source>
        <dbReference type="ARBA" id="ARBA00004141"/>
    </source>
</evidence>
<dbReference type="AlphaFoldDB" id="A0A8J6J5A1"/>
<evidence type="ECO:0000256" key="2">
    <source>
        <dbReference type="ARBA" id="ARBA00022692"/>
    </source>
</evidence>
<proteinExistence type="predicted"/>
<keyword evidence="2 5" id="KW-0812">Transmembrane</keyword>
<dbReference type="SUPFAM" id="SSF144091">
    <property type="entry name" value="Rhomboid-like"/>
    <property type="match status" value="1"/>
</dbReference>
<name>A0A8J6J5A1_9FIRM</name>
<evidence type="ECO:0000256" key="3">
    <source>
        <dbReference type="ARBA" id="ARBA00022989"/>
    </source>
</evidence>
<feature type="transmembrane region" description="Helical" evidence="5">
    <location>
        <begin position="53"/>
        <end position="70"/>
    </location>
</feature>
<evidence type="ECO:0000313" key="6">
    <source>
        <dbReference type="EMBL" id="MBC5734038.1"/>
    </source>
</evidence>
<organism evidence="6 7">
    <name type="scientific">Lawsonibacter hominis</name>
    <dbReference type="NCBI Taxonomy" id="2763053"/>
    <lineage>
        <taxon>Bacteria</taxon>
        <taxon>Bacillati</taxon>
        <taxon>Bacillota</taxon>
        <taxon>Clostridia</taxon>
        <taxon>Eubacteriales</taxon>
        <taxon>Oscillospiraceae</taxon>
        <taxon>Lawsonibacter</taxon>
    </lineage>
</organism>
<evidence type="ECO:0000256" key="4">
    <source>
        <dbReference type="ARBA" id="ARBA00023136"/>
    </source>
</evidence>
<dbReference type="InterPro" id="IPR035952">
    <property type="entry name" value="Rhomboid-like_sf"/>
</dbReference>
<reference evidence="6" key="1">
    <citation type="submission" date="2020-08" db="EMBL/GenBank/DDBJ databases">
        <title>Genome public.</title>
        <authorList>
            <person name="Liu C."/>
            <person name="Sun Q."/>
        </authorList>
    </citation>
    <scope>NUCLEOTIDE SEQUENCE</scope>
    <source>
        <strain evidence="6">NSJ-51</strain>
    </source>
</reference>
<feature type="transmembrane region" description="Helical" evidence="5">
    <location>
        <begin position="82"/>
        <end position="105"/>
    </location>
</feature>
<dbReference type="Gene3D" id="1.20.1540.10">
    <property type="entry name" value="Rhomboid-like"/>
    <property type="match status" value="1"/>
</dbReference>
<dbReference type="EMBL" id="JACOPP010000012">
    <property type="protein sequence ID" value="MBC5734038.1"/>
    <property type="molecule type" value="Genomic_DNA"/>
</dbReference>
<keyword evidence="7" id="KW-1185">Reference proteome</keyword>
<feature type="transmembrane region" description="Helical" evidence="5">
    <location>
        <begin position="111"/>
        <end position="135"/>
    </location>
</feature>
<evidence type="ECO:0000313" key="7">
    <source>
        <dbReference type="Proteomes" id="UP000661435"/>
    </source>
</evidence>